<protein>
    <submittedName>
        <fullName evidence="1">Uncharacterized protein</fullName>
    </submittedName>
</protein>
<comment type="caution">
    <text evidence="1">The sequence shown here is derived from an EMBL/GenBank/DDBJ whole genome shotgun (WGS) entry which is preliminary data.</text>
</comment>
<accession>A0ABR4SME2</accession>
<dbReference type="Proteomes" id="UP000030182">
    <property type="component" value="Unassembled WGS sequence"/>
</dbReference>
<name>A0ABR4SME2_9MICO</name>
<organism evidence="1 2">
    <name type="scientific">Dermabacter hominis 1368</name>
    <dbReference type="NCBI Taxonomy" id="1450519"/>
    <lineage>
        <taxon>Bacteria</taxon>
        <taxon>Bacillati</taxon>
        <taxon>Actinomycetota</taxon>
        <taxon>Actinomycetes</taxon>
        <taxon>Micrococcales</taxon>
        <taxon>Dermabacteraceae</taxon>
        <taxon>Dermabacter</taxon>
    </lineage>
</organism>
<evidence type="ECO:0000313" key="1">
    <source>
        <dbReference type="EMBL" id="KDS94177.1"/>
    </source>
</evidence>
<keyword evidence="2" id="KW-1185">Reference proteome</keyword>
<reference evidence="1 2" key="1">
    <citation type="submission" date="2014-01" db="EMBL/GenBank/DDBJ databases">
        <title>Draft genome sequence of the multidrug-resistant clinical isolate Dermabacter hominis 1368.</title>
        <authorList>
            <person name="Albersmeier A."/>
            <person name="Bomholt C."/>
            <person name="Glaub A."/>
            <person name="Ruckert C."/>
            <person name="Soriano F."/>
            <person name="Fernandez-Natal I."/>
            <person name="Tauch A."/>
        </authorList>
    </citation>
    <scope>NUCLEOTIDE SEQUENCE [LARGE SCALE GENOMIC DNA]</scope>
    <source>
        <strain evidence="1 2">1368</strain>
    </source>
</reference>
<sequence length="49" mass="5751">MPHARPELVRFDNRDAQRRWDIIAALIPFIQHSGALIDIAEYIQYGEDE</sequence>
<dbReference type="EMBL" id="JDRS01000002">
    <property type="protein sequence ID" value="KDS94177.1"/>
    <property type="molecule type" value="Genomic_DNA"/>
</dbReference>
<proteinExistence type="predicted"/>
<evidence type="ECO:0000313" key="2">
    <source>
        <dbReference type="Proteomes" id="UP000030182"/>
    </source>
</evidence>
<gene>
    <name evidence="1" type="ORF">DHOM_02710</name>
</gene>